<dbReference type="RefSeq" id="WP_105942232.1">
    <property type="nucleotide sequence ID" value="NZ_CP027433.1"/>
</dbReference>
<dbReference type="InterPro" id="IPR025447">
    <property type="entry name" value="DUF4192"/>
</dbReference>
<feature type="repeat" description="TPR" evidence="1">
    <location>
        <begin position="296"/>
        <end position="329"/>
    </location>
</feature>
<dbReference type="EMBL" id="CP027433">
    <property type="protein sequence ID" value="AVM00504.1"/>
    <property type="molecule type" value="Genomic_DNA"/>
</dbReference>
<evidence type="ECO:0000256" key="1">
    <source>
        <dbReference type="PROSITE-ProRule" id="PRU00339"/>
    </source>
</evidence>
<dbReference type="Proteomes" id="UP000239814">
    <property type="component" value="Chromosome"/>
</dbReference>
<dbReference type="InterPro" id="IPR019734">
    <property type="entry name" value="TPR_rpt"/>
</dbReference>
<evidence type="ECO:0000313" key="2">
    <source>
        <dbReference type="EMBL" id="AVM00504.1"/>
    </source>
</evidence>
<reference evidence="2 3" key="1">
    <citation type="submission" date="2018-03" db="EMBL/GenBank/DDBJ databases">
        <title>Characteristics and genome of n-alkane degrading marine bacteria Gordonia iterans isolated from crude oil contaminated in Tae-an, South Korea.</title>
        <authorList>
            <person name="Lee S.-S."/>
            <person name="Kim H."/>
        </authorList>
    </citation>
    <scope>NUCLEOTIDE SEQUENCE [LARGE SCALE GENOMIC DNA]</scope>
    <source>
        <strain evidence="2 3">Co17</strain>
    </source>
</reference>
<gene>
    <name evidence="2" type="ORF">C6V83_09675</name>
</gene>
<organism evidence="2 3">
    <name type="scientific">Gordonia iterans</name>
    <dbReference type="NCBI Taxonomy" id="1004901"/>
    <lineage>
        <taxon>Bacteria</taxon>
        <taxon>Bacillati</taxon>
        <taxon>Actinomycetota</taxon>
        <taxon>Actinomycetes</taxon>
        <taxon>Mycobacteriales</taxon>
        <taxon>Gordoniaceae</taxon>
        <taxon>Gordonia</taxon>
    </lineage>
</organism>
<dbReference type="KEGG" id="git:C6V83_09675"/>
<name>A0A2S0KFR5_9ACTN</name>
<proteinExistence type="predicted"/>
<accession>A0A2S0KFR5</accession>
<dbReference type="Pfam" id="PF13830">
    <property type="entry name" value="DUF4192"/>
    <property type="match status" value="1"/>
</dbReference>
<dbReference type="OrthoDB" id="3264463at2"/>
<keyword evidence="1" id="KW-0802">TPR repeat</keyword>
<dbReference type="AlphaFoldDB" id="A0A2S0KFR5"/>
<dbReference type="PROSITE" id="PS50005">
    <property type="entry name" value="TPR"/>
    <property type="match status" value="1"/>
</dbReference>
<evidence type="ECO:0000313" key="3">
    <source>
        <dbReference type="Proteomes" id="UP000239814"/>
    </source>
</evidence>
<sequence>MTSLPQPLPEGSALLNDPDPLIASVPGVFGFFPERSLVLCAFSAEGENLTNTRHDLHLDSRGRPTARWSRELCRFDSVLAGHGAAGLVAVLVDDRFDTADTAAELTRYRGVFRAVERAFSEVGGLSAGFVLREFSAGVPWFTGWEPRCRAGRPRPPAPFRGGLPPSGTLSDPLLTPVALRLAVYEGRQVLARRSDLVEALAPAAHCDDDVCRPRDPVVAPEPAGQRDARRVRLVLEVIRSGRAARLACEQTNALAEALSSVHARDVLLALALTDLRDEAERLWTRLTRGLTGRAGAAAATLLGHLHYLAGHGALAAVAIERALELDPEYHLARLLDGALRNGLRPSALAEVLEYSFCLGQDLGVGLPAQTRLPAGAVPRTRPDRLGRN</sequence>
<protein>
    <submittedName>
        <fullName evidence="2">DUF4192 domain-containing protein</fullName>
    </submittedName>
</protein>
<keyword evidence="3" id="KW-1185">Reference proteome</keyword>